<accession>A0AAE3XBQ7</accession>
<sequence length="236" mass="25852">MITVQRSQLTFLLLPSFTGVELFTGVVLLPAHTIPQGHPGVYGLTLFDDEITVHSSFHGPNPDLVRDGVLGVAKETFTPSDLRKLQADRDAQDTGPWRFCPQSALYIKGPVMGGTLDGANIEMSVHKDALHLKLQTSGGQLISTLRGPGVELPTYTRRDGANLPRSSTRITAELDRIAANLIAQREDPDSNLARFVSDLRELHAQVTRHIEVVTHVHLTQAASNLQDFLKSTRPPL</sequence>
<gene>
    <name evidence="1" type="ORF">J2Y00_002462</name>
</gene>
<dbReference type="EMBL" id="JAVDQK010000005">
    <property type="protein sequence ID" value="MDR6218865.1"/>
    <property type="molecule type" value="Genomic_DNA"/>
</dbReference>
<comment type="caution">
    <text evidence="1">The sequence shown here is derived from an EMBL/GenBank/DDBJ whole genome shotgun (WGS) entry which is preliminary data.</text>
</comment>
<dbReference type="Proteomes" id="UP001185331">
    <property type="component" value="Unassembled WGS sequence"/>
</dbReference>
<dbReference type="AlphaFoldDB" id="A0AAE3XBQ7"/>
<evidence type="ECO:0000313" key="2">
    <source>
        <dbReference type="Proteomes" id="UP001185331"/>
    </source>
</evidence>
<dbReference type="RefSeq" id="WP_309853592.1">
    <property type="nucleotide sequence ID" value="NZ_JAVDQJ010000004.1"/>
</dbReference>
<protein>
    <submittedName>
        <fullName evidence="1">Uncharacterized protein</fullName>
    </submittedName>
</protein>
<evidence type="ECO:0000313" key="1">
    <source>
        <dbReference type="EMBL" id="MDR6218865.1"/>
    </source>
</evidence>
<organism evidence="1 2">
    <name type="scientific">Deinococcus soli</name>
    <name type="common">ex Cha et al. 2016</name>
    <dbReference type="NCBI Taxonomy" id="1309411"/>
    <lineage>
        <taxon>Bacteria</taxon>
        <taxon>Thermotogati</taxon>
        <taxon>Deinococcota</taxon>
        <taxon>Deinococci</taxon>
        <taxon>Deinococcales</taxon>
        <taxon>Deinococcaceae</taxon>
        <taxon>Deinococcus</taxon>
    </lineage>
</organism>
<reference evidence="1" key="1">
    <citation type="submission" date="2023-07" db="EMBL/GenBank/DDBJ databases">
        <title>Sorghum-associated microbial communities from plants grown in Nebraska, USA.</title>
        <authorList>
            <person name="Schachtman D."/>
        </authorList>
    </citation>
    <scope>NUCLEOTIDE SEQUENCE</scope>
    <source>
        <strain evidence="1">BE330</strain>
    </source>
</reference>
<proteinExistence type="predicted"/>
<name>A0AAE3XBQ7_9DEIO</name>